<dbReference type="GO" id="GO:0005789">
    <property type="term" value="C:endoplasmic reticulum membrane"/>
    <property type="evidence" value="ECO:0007669"/>
    <property type="project" value="UniProtKB-SubCell"/>
</dbReference>
<dbReference type="EMBL" id="KV427632">
    <property type="protein sequence ID" value="KZT05102.1"/>
    <property type="molecule type" value="Genomic_DNA"/>
</dbReference>
<keyword evidence="3 5" id="KW-1133">Transmembrane helix</keyword>
<evidence type="ECO:0000313" key="7">
    <source>
        <dbReference type="EMBL" id="KZT05102.1"/>
    </source>
</evidence>
<comment type="subcellular location">
    <subcellularLocation>
        <location evidence="5">Endoplasmic reticulum membrane</location>
        <topology evidence="5">Multi-pass membrane protein</topology>
    </subcellularLocation>
    <subcellularLocation>
        <location evidence="1">Membrane</location>
        <topology evidence="1">Multi-pass membrane protein</topology>
    </subcellularLocation>
</comment>
<dbReference type="PANTHER" id="PTHR12714:SF9">
    <property type="entry name" value="PROTEIN-S-ISOPRENYLCYSTEINE O-METHYLTRANSFERASE"/>
    <property type="match status" value="1"/>
</dbReference>
<keyword evidence="4 5" id="KW-0472">Membrane</keyword>
<feature type="signal peptide" evidence="6">
    <location>
        <begin position="1"/>
        <end position="23"/>
    </location>
</feature>
<dbReference type="Proteomes" id="UP000076871">
    <property type="component" value="Unassembled WGS sequence"/>
</dbReference>
<feature type="transmembrane region" description="Helical" evidence="5">
    <location>
        <begin position="193"/>
        <end position="213"/>
    </location>
</feature>
<evidence type="ECO:0000256" key="4">
    <source>
        <dbReference type="ARBA" id="ARBA00023136"/>
    </source>
</evidence>
<keyword evidence="6" id="KW-0732">Signal</keyword>
<gene>
    <name evidence="7" type="ORF">LAESUDRAFT_760550</name>
</gene>
<feature type="chain" id="PRO_5007856632" description="Protein-S-isoprenylcysteine O-methyltransferase" evidence="6">
    <location>
        <begin position="24"/>
        <end position="242"/>
    </location>
</feature>
<sequence>MALALLKIPMLFVAAAAIHVSSAAPNPSPSRQERNRFRTVAASSTAFRASAAIPALIQFTIWMLTICESTVIIASHYPGVFSRRILTLLTFGARASPSAITLTSPFLIGFMLETAGSAIRIGCFWHLGQLFSFQTAIRKEHALITDGPYTVVRHPAYAGSLLRTAGILLCQLGRGSWLSESRARYTPQGCICVLAGVVYMAALLATVAVHSGLEDRELKEKFGKEWEEWAEKTSSKLFLGLY</sequence>
<dbReference type="AlphaFoldDB" id="A0A165DKS9"/>
<evidence type="ECO:0000256" key="3">
    <source>
        <dbReference type="ARBA" id="ARBA00022989"/>
    </source>
</evidence>
<evidence type="ECO:0000256" key="2">
    <source>
        <dbReference type="ARBA" id="ARBA00022692"/>
    </source>
</evidence>
<evidence type="ECO:0000256" key="1">
    <source>
        <dbReference type="ARBA" id="ARBA00004141"/>
    </source>
</evidence>
<dbReference type="GO" id="GO:0032259">
    <property type="term" value="P:methylation"/>
    <property type="evidence" value="ECO:0007669"/>
    <property type="project" value="UniProtKB-KW"/>
</dbReference>
<keyword evidence="5" id="KW-0489">Methyltransferase</keyword>
<dbReference type="PANTHER" id="PTHR12714">
    <property type="entry name" value="PROTEIN-S ISOPRENYLCYSTEINE O-METHYLTRANSFERASE"/>
    <property type="match status" value="1"/>
</dbReference>
<dbReference type="InParanoid" id="A0A165DKS9"/>
<dbReference type="EC" id="2.1.1.100" evidence="5"/>
<dbReference type="RefSeq" id="XP_040762842.1">
    <property type="nucleotide sequence ID" value="XM_040912760.1"/>
</dbReference>
<dbReference type="Pfam" id="PF04140">
    <property type="entry name" value="ICMT"/>
    <property type="match status" value="1"/>
</dbReference>
<protein>
    <recommendedName>
        <fullName evidence="5">Protein-S-isoprenylcysteine O-methyltransferase</fullName>
        <ecNumber evidence="5">2.1.1.100</ecNumber>
    </recommendedName>
</protein>
<dbReference type="GeneID" id="63829788"/>
<dbReference type="InterPro" id="IPR007269">
    <property type="entry name" value="ICMT_MeTrfase"/>
</dbReference>
<organism evidence="7 8">
    <name type="scientific">Laetiporus sulphureus 93-53</name>
    <dbReference type="NCBI Taxonomy" id="1314785"/>
    <lineage>
        <taxon>Eukaryota</taxon>
        <taxon>Fungi</taxon>
        <taxon>Dikarya</taxon>
        <taxon>Basidiomycota</taxon>
        <taxon>Agaricomycotina</taxon>
        <taxon>Agaricomycetes</taxon>
        <taxon>Polyporales</taxon>
        <taxon>Laetiporus</taxon>
    </lineage>
</organism>
<keyword evidence="2 5" id="KW-0812">Transmembrane</keyword>
<keyword evidence="5" id="KW-0256">Endoplasmic reticulum</keyword>
<comment type="similarity">
    <text evidence="5">Belongs to the class VI-like SAM-binding methyltransferase superfamily. Isoprenylcysteine carboxyl methyltransferase family.</text>
</comment>
<comment type="caution">
    <text evidence="5">Lacks conserved residue(s) required for the propagation of feature annotation.</text>
</comment>
<keyword evidence="8" id="KW-1185">Reference proteome</keyword>
<reference evidence="7 8" key="1">
    <citation type="journal article" date="2016" name="Mol. Biol. Evol.">
        <title>Comparative Genomics of Early-Diverging Mushroom-Forming Fungi Provides Insights into the Origins of Lignocellulose Decay Capabilities.</title>
        <authorList>
            <person name="Nagy L.G."/>
            <person name="Riley R."/>
            <person name="Tritt A."/>
            <person name="Adam C."/>
            <person name="Daum C."/>
            <person name="Floudas D."/>
            <person name="Sun H."/>
            <person name="Yadav J.S."/>
            <person name="Pangilinan J."/>
            <person name="Larsson K.H."/>
            <person name="Matsuura K."/>
            <person name="Barry K."/>
            <person name="Labutti K."/>
            <person name="Kuo R."/>
            <person name="Ohm R.A."/>
            <person name="Bhattacharya S.S."/>
            <person name="Shirouzu T."/>
            <person name="Yoshinaga Y."/>
            <person name="Martin F.M."/>
            <person name="Grigoriev I.V."/>
            <person name="Hibbett D.S."/>
        </authorList>
    </citation>
    <scope>NUCLEOTIDE SEQUENCE [LARGE SCALE GENOMIC DNA]</scope>
    <source>
        <strain evidence="7 8">93-53</strain>
    </source>
</reference>
<evidence type="ECO:0000256" key="5">
    <source>
        <dbReference type="RuleBase" id="RU362022"/>
    </source>
</evidence>
<proteinExistence type="inferred from homology"/>
<name>A0A165DKS9_9APHY</name>
<accession>A0A165DKS9</accession>
<comment type="catalytic activity">
    <reaction evidence="5">
        <text>[protein]-C-terminal S-[(2E,6E)-farnesyl]-L-cysteine + S-adenosyl-L-methionine = [protein]-C-terminal S-[(2E,6E)-farnesyl]-L-cysteine methyl ester + S-adenosyl-L-homocysteine</text>
        <dbReference type="Rhea" id="RHEA:21672"/>
        <dbReference type="Rhea" id="RHEA-COMP:12125"/>
        <dbReference type="Rhea" id="RHEA-COMP:12126"/>
        <dbReference type="ChEBI" id="CHEBI:57856"/>
        <dbReference type="ChEBI" id="CHEBI:59789"/>
        <dbReference type="ChEBI" id="CHEBI:90510"/>
        <dbReference type="ChEBI" id="CHEBI:90511"/>
        <dbReference type="EC" id="2.1.1.100"/>
    </reaction>
</comment>
<evidence type="ECO:0000256" key="6">
    <source>
        <dbReference type="SAM" id="SignalP"/>
    </source>
</evidence>
<dbReference type="GO" id="GO:0004671">
    <property type="term" value="F:protein C-terminal S-isoprenylcysteine carboxyl O-methyltransferase activity"/>
    <property type="evidence" value="ECO:0007669"/>
    <property type="project" value="UniProtKB-EC"/>
</dbReference>
<keyword evidence="5" id="KW-0949">S-adenosyl-L-methionine</keyword>
<evidence type="ECO:0000313" key="8">
    <source>
        <dbReference type="Proteomes" id="UP000076871"/>
    </source>
</evidence>
<dbReference type="OrthoDB" id="422086at2759"/>
<keyword evidence="5" id="KW-0808">Transferase</keyword>
<dbReference type="Gene3D" id="1.20.120.1630">
    <property type="match status" value="1"/>
</dbReference>
<dbReference type="STRING" id="1314785.A0A165DKS9"/>